<comment type="subcellular location">
    <subcellularLocation>
        <location evidence="1">Membrane</location>
        <topology evidence="1">Multi-pass membrane protein</topology>
    </subcellularLocation>
</comment>
<evidence type="ECO:0000256" key="5">
    <source>
        <dbReference type="ARBA" id="ARBA00023136"/>
    </source>
</evidence>
<evidence type="ECO:0000313" key="9">
    <source>
        <dbReference type="Proteomes" id="UP001172673"/>
    </source>
</evidence>
<keyword evidence="5 7" id="KW-0472">Membrane</keyword>
<name>A0AA39CCG4_9EURO</name>
<dbReference type="CDD" id="cd11482">
    <property type="entry name" value="SLC-NCS1sbd_NRT1-like"/>
    <property type="match status" value="1"/>
</dbReference>
<feature type="transmembrane region" description="Helical" evidence="7">
    <location>
        <begin position="517"/>
        <end position="536"/>
    </location>
</feature>
<feature type="transmembrane region" description="Helical" evidence="7">
    <location>
        <begin position="556"/>
        <end position="576"/>
    </location>
</feature>
<sequence length="646" mass="71221">MAASSGHADIELDDFALSSSHQRRLSQSEDAEPLLSQPHPPSVDRSPSTTPLRGDAIRWLLSYLPKDFQPRIVGRLEKSGDSGTARLLRALQVDNGAGLTNAQMFLSNHDLKPVEEGRRKWRSWNYVAFWIADSFNINTWMIASSMITQNGLAWWQAWLCVWIGYSIGACFICLTGRIGATYRISFPVVARSSFGIWGSLWPVANRATMACVWYGVQAWIGGNCVVLMIRAVWPSFYNLHNTMEGSGTNTRDFLGFLLFWTGSLPALWFPVHTIRHLFTAKAIFVPMAGMALFAWAIGKAHGIGPIIEQPATSSGSTLAWGLVAGVMTAIANCATLIVNNPDFARFAKKPSDAFLSQLLTIPFSFALMSFIGIIVSSSSMVIYGTAIWNPLDLLSQFLLDDPSTLERFGVFIIAAGFVLAQLGTNIAANSVSAGTDMTALLPRYLNIRRGGYICAIVGLCICPWNFLRSSNNFTKYLLSYSVFFSSIAGVIICDYYFVRRGCLSLKDLYSARKGSLYYYTFGLSWRAYAAYVAGILVNAMGFADAVGTKVPIGAVYIYRVNYFAGFLVSMATYYLLCRIRPIPEMWLEQGDQADRGFSIVHMDMASDSSGDEDSNESLTDNDDKDLGYKDSSQEPASSIQLSLQTP</sequence>
<dbReference type="GO" id="GO:0005886">
    <property type="term" value="C:plasma membrane"/>
    <property type="evidence" value="ECO:0007669"/>
    <property type="project" value="TreeGrafter"/>
</dbReference>
<evidence type="ECO:0000256" key="3">
    <source>
        <dbReference type="ARBA" id="ARBA00022692"/>
    </source>
</evidence>
<feature type="transmembrane region" description="Helical" evidence="7">
    <location>
        <begin position="478"/>
        <end position="497"/>
    </location>
</feature>
<feature type="transmembrane region" description="Helical" evidence="7">
    <location>
        <begin position="211"/>
        <end position="233"/>
    </location>
</feature>
<feature type="region of interest" description="Disordered" evidence="6">
    <location>
        <begin position="1"/>
        <end position="49"/>
    </location>
</feature>
<feature type="transmembrane region" description="Helical" evidence="7">
    <location>
        <begin position="449"/>
        <end position="466"/>
    </location>
</feature>
<proteinExistence type="inferred from homology"/>
<dbReference type="AlphaFoldDB" id="A0AA39CCG4"/>
<dbReference type="GO" id="GO:0015205">
    <property type="term" value="F:nucleobase transmembrane transporter activity"/>
    <property type="evidence" value="ECO:0007669"/>
    <property type="project" value="TreeGrafter"/>
</dbReference>
<evidence type="ECO:0000313" key="8">
    <source>
        <dbReference type="EMBL" id="KAJ9603156.1"/>
    </source>
</evidence>
<evidence type="ECO:0000256" key="4">
    <source>
        <dbReference type="ARBA" id="ARBA00022989"/>
    </source>
</evidence>
<comment type="caution">
    <text evidence="8">The sequence shown here is derived from an EMBL/GenBank/DDBJ whole genome shotgun (WGS) entry which is preliminary data.</text>
</comment>
<dbReference type="Pfam" id="PF02133">
    <property type="entry name" value="Transp_cyt_pur"/>
    <property type="match status" value="1"/>
</dbReference>
<feature type="compositionally biased region" description="Acidic residues" evidence="6">
    <location>
        <begin position="609"/>
        <end position="623"/>
    </location>
</feature>
<dbReference type="NCBIfam" id="TIGR00800">
    <property type="entry name" value="ncs1"/>
    <property type="match status" value="1"/>
</dbReference>
<feature type="transmembrane region" description="Helical" evidence="7">
    <location>
        <begin position="153"/>
        <end position="174"/>
    </location>
</feature>
<evidence type="ECO:0000256" key="6">
    <source>
        <dbReference type="SAM" id="MobiDB-lite"/>
    </source>
</evidence>
<dbReference type="PANTHER" id="PTHR30618">
    <property type="entry name" value="NCS1 FAMILY PURINE/PYRIMIDINE TRANSPORTER"/>
    <property type="match status" value="1"/>
</dbReference>
<dbReference type="PANTHER" id="PTHR30618:SF2">
    <property type="entry name" value="ALLANTOIN PERMEASE-RELATED"/>
    <property type="match status" value="1"/>
</dbReference>
<evidence type="ECO:0000256" key="2">
    <source>
        <dbReference type="ARBA" id="ARBA00008974"/>
    </source>
</evidence>
<feature type="transmembrane region" description="Helical" evidence="7">
    <location>
        <begin position="253"/>
        <end position="271"/>
    </location>
</feature>
<protein>
    <submittedName>
        <fullName evidence="8">Uracil permease</fullName>
    </submittedName>
</protein>
<dbReference type="InterPro" id="IPR001248">
    <property type="entry name" value="Pur-cyt_permease"/>
</dbReference>
<comment type="similarity">
    <text evidence="2">Belongs to the purine-cytosine permease (2.A.39) family.</text>
</comment>
<dbReference type="Proteomes" id="UP001172673">
    <property type="component" value="Unassembled WGS sequence"/>
</dbReference>
<feature type="transmembrane region" description="Helical" evidence="7">
    <location>
        <begin position="408"/>
        <end position="428"/>
    </location>
</feature>
<keyword evidence="9" id="KW-1185">Reference proteome</keyword>
<reference evidence="8" key="1">
    <citation type="submission" date="2022-10" db="EMBL/GenBank/DDBJ databases">
        <title>Culturing micro-colonial fungi from biological soil crusts in the Mojave desert and describing Neophaeococcomyces mojavensis, and introducing the new genera and species Taxawa tesnikishii.</title>
        <authorList>
            <person name="Kurbessoian T."/>
            <person name="Stajich J.E."/>
        </authorList>
    </citation>
    <scope>NUCLEOTIDE SEQUENCE</scope>
    <source>
        <strain evidence="8">TK_41</strain>
    </source>
</reference>
<accession>A0AA39CCG4</accession>
<dbReference type="EMBL" id="JAPDRK010000023">
    <property type="protein sequence ID" value="KAJ9603156.1"/>
    <property type="molecule type" value="Genomic_DNA"/>
</dbReference>
<evidence type="ECO:0000256" key="7">
    <source>
        <dbReference type="SAM" id="Phobius"/>
    </source>
</evidence>
<dbReference type="InterPro" id="IPR012681">
    <property type="entry name" value="NCS1"/>
</dbReference>
<feature type="transmembrane region" description="Helical" evidence="7">
    <location>
        <begin position="359"/>
        <end position="388"/>
    </location>
</feature>
<dbReference type="FunFam" id="1.10.4160.10:FF:000001">
    <property type="entry name" value="Uracil permease, putative"/>
    <property type="match status" value="1"/>
</dbReference>
<evidence type="ECO:0000256" key="1">
    <source>
        <dbReference type="ARBA" id="ARBA00004141"/>
    </source>
</evidence>
<gene>
    <name evidence="8" type="primary">fur4</name>
    <name evidence="8" type="ORF">H2200_012451</name>
</gene>
<feature type="transmembrane region" description="Helical" evidence="7">
    <location>
        <begin position="127"/>
        <end position="147"/>
    </location>
</feature>
<feature type="region of interest" description="Disordered" evidence="6">
    <location>
        <begin position="605"/>
        <end position="646"/>
    </location>
</feature>
<feature type="transmembrane region" description="Helical" evidence="7">
    <location>
        <begin position="318"/>
        <end position="338"/>
    </location>
</feature>
<dbReference type="Gene3D" id="1.10.4160.10">
    <property type="entry name" value="Hydantoin permease"/>
    <property type="match status" value="1"/>
</dbReference>
<dbReference type="InterPro" id="IPR045225">
    <property type="entry name" value="Uracil/uridine/allantoin_perm"/>
</dbReference>
<feature type="transmembrane region" description="Helical" evidence="7">
    <location>
        <begin position="278"/>
        <end position="298"/>
    </location>
</feature>
<organism evidence="8 9">
    <name type="scientific">Cladophialophora chaetospira</name>
    <dbReference type="NCBI Taxonomy" id="386627"/>
    <lineage>
        <taxon>Eukaryota</taxon>
        <taxon>Fungi</taxon>
        <taxon>Dikarya</taxon>
        <taxon>Ascomycota</taxon>
        <taxon>Pezizomycotina</taxon>
        <taxon>Eurotiomycetes</taxon>
        <taxon>Chaetothyriomycetidae</taxon>
        <taxon>Chaetothyriales</taxon>
        <taxon>Herpotrichiellaceae</taxon>
        <taxon>Cladophialophora</taxon>
    </lineage>
</organism>
<keyword evidence="4 7" id="KW-1133">Transmembrane helix</keyword>
<keyword evidence="3 7" id="KW-0812">Transmembrane</keyword>
<feature type="compositionally biased region" description="Polar residues" evidence="6">
    <location>
        <begin position="633"/>
        <end position="646"/>
    </location>
</feature>